<dbReference type="InterPro" id="IPR025660">
    <property type="entry name" value="Pept_his_AS"/>
</dbReference>
<name>A0A8T0DDP6_9TREM</name>
<dbReference type="GO" id="GO:0008234">
    <property type="term" value="F:cysteine-type peptidase activity"/>
    <property type="evidence" value="ECO:0007669"/>
    <property type="project" value="InterPro"/>
</dbReference>
<dbReference type="InterPro" id="IPR000668">
    <property type="entry name" value="Peptidase_C1A_C"/>
</dbReference>
<dbReference type="EMBL" id="JTDF01007381">
    <property type="protein sequence ID" value="KAF8565054.1"/>
    <property type="molecule type" value="Genomic_DNA"/>
</dbReference>
<keyword evidence="3" id="KW-1185">Reference proteome</keyword>
<dbReference type="GO" id="GO:0006508">
    <property type="term" value="P:proteolysis"/>
    <property type="evidence" value="ECO:0007669"/>
    <property type="project" value="InterPro"/>
</dbReference>
<proteinExistence type="predicted"/>
<gene>
    <name evidence="2" type="ORF">P879_09017</name>
</gene>
<dbReference type="InterPro" id="IPR038765">
    <property type="entry name" value="Papain-like_cys_pep_sf"/>
</dbReference>
<reference evidence="2 3" key="1">
    <citation type="submission" date="2019-07" db="EMBL/GenBank/DDBJ databases">
        <title>Annotation for the trematode Paragonimus westermani.</title>
        <authorList>
            <person name="Choi Y.-J."/>
        </authorList>
    </citation>
    <scope>NUCLEOTIDE SEQUENCE [LARGE SCALE GENOMIC DNA]</scope>
    <source>
        <strain evidence="2">180907_Pwestermani</strain>
    </source>
</reference>
<organism evidence="2 3">
    <name type="scientific">Paragonimus westermani</name>
    <dbReference type="NCBI Taxonomy" id="34504"/>
    <lineage>
        <taxon>Eukaryota</taxon>
        <taxon>Metazoa</taxon>
        <taxon>Spiralia</taxon>
        <taxon>Lophotrochozoa</taxon>
        <taxon>Platyhelminthes</taxon>
        <taxon>Trematoda</taxon>
        <taxon>Digenea</taxon>
        <taxon>Plagiorchiida</taxon>
        <taxon>Troglotremata</taxon>
        <taxon>Troglotrematidae</taxon>
        <taxon>Paragonimus</taxon>
    </lineage>
</organism>
<dbReference type="PROSITE" id="PS00639">
    <property type="entry name" value="THIOL_PROTEASE_HIS"/>
    <property type="match status" value="1"/>
</dbReference>
<dbReference type="Gene3D" id="3.90.70.10">
    <property type="entry name" value="Cysteine proteinases"/>
    <property type="match status" value="1"/>
</dbReference>
<evidence type="ECO:0000259" key="1">
    <source>
        <dbReference type="Pfam" id="PF00112"/>
    </source>
</evidence>
<evidence type="ECO:0000313" key="3">
    <source>
        <dbReference type="Proteomes" id="UP000699462"/>
    </source>
</evidence>
<dbReference type="SUPFAM" id="SSF54001">
    <property type="entry name" value="Cysteine proteinases"/>
    <property type="match status" value="1"/>
</dbReference>
<protein>
    <recommendedName>
        <fullName evidence="1">Peptidase C1A papain C-terminal domain-containing protein</fullName>
    </recommendedName>
</protein>
<dbReference type="Pfam" id="PF00112">
    <property type="entry name" value="Peptidase_C1"/>
    <property type="match status" value="1"/>
</dbReference>
<accession>A0A8T0DDP6</accession>
<sequence length="53" mass="5807">MSTCLNAGPLQFYQSGILHPSKAMCSPEGLNHAVLTVGYDKEYGAPYWTVMNN</sequence>
<dbReference type="AlphaFoldDB" id="A0A8T0DDP6"/>
<comment type="caution">
    <text evidence="2">The sequence shown here is derived from an EMBL/GenBank/DDBJ whole genome shotgun (WGS) entry which is preliminary data.</text>
</comment>
<dbReference type="OrthoDB" id="6286504at2759"/>
<evidence type="ECO:0000313" key="2">
    <source>
        <dbReference type="EMBL" id="KAF8565054.1"/>
    </source>
</evidence>
<feature type="domain" description="Peptidase C1A papain C-terminal" evidence="1">
    <location>
        <begin position="6"/>
        <end position="52"/>
    </location>
</feature>
<dbReference type="Proteomes" id="UP000699462">
    <property type="component" value="Unassembled WGS sequence"/>
</dbReference>